<dbReference type="Proteomes" id="UP001180840">
    <property type="component" value="Unassembled WGS sequence"/>
</dbReference>
<dbReference type="RefSeq" id="WP_290195768.1">
    <property type="nucleotide sequence ID" value="NZ_CP047654.1"/>
</dbReference>
<dbReference type="EC" id="3.1.3.12" evidence="1"/>
<comment type="cofactor">
    <cofactor evidence="1">
        <name>Mg(2+)</name>
        <dbReference type="ChEBI" id="CHEBI:18420"/>
    </cofactor>
</comment>
<reference evidence="2" key="1">
    <citation type="submission" date="2023-07" db="EMBL/GenBank/DDBJ databases">
        <title>Sequencing the genomes of 1000 actinobacteria strains.</title>
        <authorList>
            <person name="Klenk H.-P."/>
        </authorList>
    </citation>
    <scope>NUCLEOTIDE SEQUENCE</scope>
    <source>
        <strain evidence="2">DSM 107476</strain>
    </source>
</reference>
<dbReference type="Gene3D" id="3.30.70.1020">
    <property type="entry name" value="Trehalose-6-phosphate phosphatase related protein, domain 2"/>
    <property type="match status" value="1"/>
</dbReference>
<dbReference type="InterPro" id="IPR036412">
    <property type="entry name" value="HAD-like_sf"/>
</dbReference>
<accession>A0ABU1ZZ88</accession>
<sequence>MQLARTDRLLIVADFDGTLAGIVPDPSKVPVNLAACEVLDRLAQLPDTTVAVLSGRGLEDLKSVCPLRAPVTLAGSHGAEGEHGVELTGDMRARLDLVGARLGALGIEGAYVEEKPFQRVFHVAPLADADPAAAEAALAAARAVDPAGTTVAGGKNIVEFSAARVTKGDWIAAKRAQVGATATVFIGDDVTDENGFAALGPGDLGVKVGPGETLATRRVEFGAGVTDFLQELFTARAAR</sequence>
<evidence type="ECO:0000313" key="3">
    <source>
        <dbReference type="Proteomes" id="UP001180840"/>
    </source>
</evidence>
<dbReference type="SUPFAM" id="SSF56784">
    <property type="entry name" value="HAD-like"/>
    <property type="match status" value="1"/>
</dbReference>
<dbReference type="InterPro" id="IPR023214">
    <property type="entry name" value="HAD_sf"/>
</dbReference>
<comment type="pathway">
    <text evidence="1">Glycan biosynthesis; trehalose biosynthesis.</text>
</comment>
<dbReference type="Gene3D" id="3.40.50.1000">
    <property type="entry name" value="HAD superfamily/HAD-like"/>
    <property type="match status" value="1"/>
</dbReference>
<comment type="catalytic activity">
    <reaction evidence="1">
        <text>alpha,alpha-trehalose 6-phosphate + H2O = alpha,alpha-trehalose + phosphate</text>
        <dbReference type="Rhea" id="RHEA:23420"/>
        <dbReference type="ChEBI" id="CHEBI:15377"/>
        <dbReference type="ChEBI" id="CHEBI:16551"/>
        <dbReference type="ChEBI" id="CHEBI:43474"/>
        <dbReference type="ChEBI" id="CHEBI:58429"/>
        <dbReference type="EC" id="3.1.3.12"/>
    </reaction>
</comment>
<dbReference type="InterPro" id="IPR003337">
    <property type="entry name" value="Trehalose_PPase"/>
</dbReference>
<keyword evidence="3" id="KW-1185">Reference proteome</keyword>
<protein>
    <recommendedName>
        <fullName evidence="1">Trehalose 6-phosphate phosphatase</fullName>
        <ecNumber evidence="1">3.1.3.12</ecNumber>
    </recommendedName>
</protein>
<evidence type="ECO:0000256" key="1">
    <source>
        <dbReference type="RuleBase" id="RU361117"/>
    </source>
</evidence>
<gene>
    <name evidence="2" type="ORF">J2S39_001932</name>
</gene>
<comment type="function">
    <text evidence="1">Removes the phosphate from trehalose 6-phosphate to produce free trehalose.</text>
</comment>
<dbReference type="Pfam" id="PF02358">
    <property type="entry name" value="Trehalose_PPase"/>
    <property type="match status" value="1"/>
</dbReference>
<keyword evidence="1" id="KW-0479">Metal-binding</keyword>
<proteinExistence type="inferred from homology"/>
<dbReference type="EMBL" id="JAVDXZ010000001">
    <property type="protein sequence ID" value="MDR7330256.1"/>
    <property type="molecule type" value="Genomic_DNA"/>
</dbReference>
<keyword evidence="1 2" id="KW-0378">Hydrolase</keyword>
<dbReference type="NCBIfam" id="TIGR00685">
    <property type="entry name" value="T6PP"/>
    <property type="match status" value="1"/>
</dbReference>
<keyword evidence="1" id="KW-0460">Magnesium</keyword>
<evidence type="ECO:0000313" key="2">
    <source>
        <dbReference type="EMBL" id="MDR7330256.1"/>
    </source>
</evidence>
<dbReference type="GO" id="GO:0004805">
    <property type="term" value="F:trehalose-phosphatase activity"/>
    <property type="evidence" value="ECO:0007669"/>
    <property type="project" value="UniProtKB-EC"/>
</dbReference>
<organism evidence="2 3">
    <name type="scientific">Corynebacterium guangdongense</name>
    <dbReference type="NCBI Taxonomy" id="1783348"/>
    <lineage>
        <taxon>Bacteria</taxon>
        <taxon>Bacillati</taxon>
        <taxon>Actinomycetota</taxon>
        <taxon>Actinomycetes</taxon>
        <taxon>Mycobacteriales</taxon>
        <taxon>Corynebacteriaceae</taxon>
        <taxon>Corynebacterium</taxon>
    </lineage>
</organism>
<comment type="caution">
    <text evidence="2">The sequence shown here is derived from an EMBL/GenBank/DDBJ whole genome shotgun (WGS) entry which is preliminary data.</text>
</comment>
<name>A0ABU1ZZ88_9CORY</name>
<comment type="similarity">
    <text evidence="1">Belongs to the trehalose phosphatase family.</text>
</comment>